<comment type="caution">
    <text evidence="2">The sequence shown here is derived from an EMBL/GenBank/DDBJ whole genome shotgun (WGS) entry which is preliminary data.</text>
</comment>
<evidence type="ECO:0008006" key="4">
    <source>
        <dbReference type="Google" id="ProtNLM"/>
    </source>
</evidence>
<reference evidence="2" key="1">
    <citation type="submission" date="2019-03" db="EMBL/GenBank/DDBJ databases">
        <title>Lake Tanganyika Metagenome-Assembled Genomes (MAGs).</title>
        <authorList>
            <person name="Tran P."/>
        </authorList>
    </citation>
    <scope>NUCLEOTIDE SEQUENCE</scope>
    <source>
        <strain evidence="2">M_DeepCast_50m_m2_156</strain>
    </source>
</reference>
<name>A0A8T4CAZ7_9ARCH</name>
<evidence type="ECO:0000313" key="3">
    <source>
        <dbReference type="Proteomes" id="UP000774699"/>
    </source>
</evidence>
<keyword evidence="1" id="KW-1133">Transmembrane helix</keyword>
<keyword evidence="1" id="KW-0812">Transmembrane</keyword>
<accession>A0A8T4CAZ7</accession>
<evidence type="ECO:0000256" key="1">
    <source>
        <dbReference type="SAM" id="Phobius"/>
    </source>
</evidence>
<dbReference type="AlphaFoldDB" id="A0A8T4CAZ7"/>
<dbReference type="EMBL" id="VGJJ01000022">
    <property type="protein sequence ID" value="MBM3282305.1"/>
    <property type="molecule type" value="Genomic_DNA"/>
</dbReference>
<protein>
    <recommendedName>
        <fullName evidence="4">Class III signal peptide-containing protein</fullName>
    </recommendedName>
</protein>
<sequence>MKTNRLHMETRAQISIELIIVMAAVVAVVLLLVTQLQDSSEKGINKLSKKTKDIFDEIDAID</sequence>
<proteinExistence type="predicted"/>
<organism evidence="2 3">
    <name type="scientific">Candidatus Iainarchaeum sp</name>
    <dbReference type="NCBI Taxonomy" id="3101447"/>
    <lineage>
        <taxon>Archaea</taxon>
        <taxon>Candidatus Iainarchaeota</taxon>
        <taxon>Candidatus Iainarchaeia</taxon>
        <taxon>Candidatus Iainarchaeales</taxon>
        <taxon>Candidatus Iainarchaeaceae</taxon>
        <taxon>Candidatus Iainarchaeum</taxon>
    </lineage>
</organism>
<gene>
    <name evidence="2" type="ORF">FJY86_03120</name>
</gene>
<evidence type="ECO:0000313" key="2">
    <source>
        <dbReference type="EMBL" id="MBM3282305.1"/>
    </source>
</evidence>
<feature type="transmembrane region" description="Helical" evidence="1">
    <location>
        <begin position="12"/>
        <end position="33"/>
    </location>
</feature>
<keyword evidence="1" id="KW-0472">Membrane</keyword>
<dbReference type="Proteomes" id="UP000774699">
    <property type="component" value="Unassembled WGS sequence"/>
</dbReference>